<organism evidence="1 2">
    <name type="scientific">Cajanus cajan</name>
    <name type="common">Pigeon pea</name>
    <name type="synonym">Cajanus indicus</name>
    <dbReference type="NCBI Taxonomy" id="3821"/>
    <lineage>
        <taxon>Eukaryota</taxon>
        <taxon>Viridiplantae</taxon>
        <taxon>Streptophyta</taxon>
        <taxon>Embryophyta</taxon>
        <taxon>Tracheophyta</taxon>
        <taxon>Spermatophyta</taxon>
        <taxon>Magnoliopsida</taxon>
        <taxon>eudicotyledons</taxon>
        <taxon>Gunneridae</taxon>
        <taxon>Pentapetalae</taxon>
        <taxon>rosids</taxon>
        <taxon>fabids</taxon>
        <taxon>Fabales</taxon>
        <taxon>Fabaceae</taxon>
        <taxon>Papilionoideae</taxon>
        <taxon>50 kb inversion clade</taxon>
        <taxon>NPAAA clade</taxon>
        <taxon>indigoferoid/millettioid clade</taxon>
        <taxon>Phaseoleae</taxon>
        <taxon>Cajanus</taxon>
    </lineage>
</organism>
<proteinExistence type="predicted"/>
<sequence length="219" mass="24765">MWGEILENKVLLLVNSGATHNFISAKLVENLRLPVEPTIPYYVKDGGGQRIKTSGVCKGLQMKMQNMLFKADFYVFALDGEDIVLGMEWLEDMGEMRTNFKDLTLRIKKDGIKYTLKGDHTLCKEKVGDNEIPTTIKEVLEEFEAVFQAEQGLPPKRRQDHAIVLKEGAVIPNIRAYRYPHSQKNEIEKLVADMLKTGIIRPSVSPYSSPIILVKKDGS</sequence>
<dbReference type="Gramene" id="C.cajan_29517.t">
    <property type="protein sequence ID" value="C.cajan_29517.t"/>
    <property type="gene ID" value="C.cajan_29517"/>
</dbReference>
<keyword evidence="2" id="KW-1185">Reference proteome</keyword>
<accession>A0A151RXL5</accession>
<name>A0A151RXL5_CAJCA</name>
<dbReference type="AlphaFoldDB" id="A0A151RXL5"/>
<dbReference type="Proteomes" id="UP000075243">
    <property type="component" value="Unassembled WGS sequence"/>
</dbReference>
<dbReference type="OMA" id="PNIRAYR"/>
<dbReference type="InterPro" id="IPR021109">
    <property type="entry name" value="Peptidase_aspartic_dom_sf"/>
</dbReference>
<protein>
    <recommendedName>
        <fullName evidence="3">Transposon Ty3-I Gag-Pol polyprotein</fullName>
    </recommendedName>
</protein>
<dbReference type="EMBL" id="KQ483532">
    <property type="protein sequence ID" value="KYP47302.1"/>
    <property type="molecule type" value="Genomic_DNA"/>
</dbReference>
<gene>
    <name evidence="1" type="ORF">KK1_031095</name>
</gene>
<dbReference type="PANTHER" id="PTHR15503">
    <property type="entry name" value="LDOC1 RELATED"/>
    <property type="match status" value="1"/>
</dbReference>
<dbReference type="Gene3D" id="2.40.70.10">
    <property type="entry name" value="Acid Proteases"/>
    <property type="match status" value="1"/>
</dbReference>
<dbReference type="InterPro" id="IPR032567">
    <property type="entry name" value="RTL1-rel"/>
</dbReference>
<evidence type="ECO:0000313" key="2">
    <source>
        <dbReference type="Proteomes" id="UP000075243"/>
    </source>
</evidence>
<evidence type="ECO:0008006" key="3">
    <source>
        <dbReference type="Google" id="ProtNLM"/>
    </source>
</evidence>
<reference evidence="1" key="1">
    <citation type="journal article" date="2012" name="Nat. Biotechnol.">
        <title>Draft genome sequence of pigeonpea (Cajanus cajan), an orphan legume crop of resource-poor farmers.</title>
        <authorList>
            <person name="Varshney R.K."/>
            <person name="Chen W."/>
            <person name="Li Y."/>
            <person name="Bharti A.K."/>
            <person name="Saxena R.K."/>
            <person name="Schlueter J.A."/>
            <person name="Donoghue M.T."/>
            <person name="Azam S."/>
            <person name="Fan G."/>
            <person name="Whaley A.M."/>
            <person name="Farmer A.D."/>
            <person name="Sheridan J."/>
            <person name="Iwata A."/>
            <person name="Tuteja R."/>
            <person name="Penmetsa R.V."/>
            <person name="Wu W."/>
            <person name="Upadhyaya H.D."/>
            <person name="Yang S.P."/>
            <person name="Shah T."/>
            <person name="Saxena K.B."/>
            <person name="Michael T."/>
            <person name="McCombie W.R."/>
            <person name="Yang B."/>
            <person name="Zhang G."/>
            <person name="Yang H."/>
            <person name="Wang J."/>
            <person name="Spillane C."/>
            <person name="Cook D.R."/>
            <person name="May G.D."/>
            <person name="Xu X."/>
            <person name="Jackson S.A."/>
        </authorList>
    </citation>
    <scope>NUCLEOTIDE SEQUENCE [LARGE SCALE GENOMIC DNA]</scope>
</reference>
<dbReference type="Pfam" id="PF08284">
    <property type="entry name" value="RVP_2"/>
    <property type="match status" value="1"/>
</dbReference>
<dbReference type="SUPFAM" id="SSF50630">
    <property type="entry name" value="Acid proteases"/>
    <property type="match status" value="1"/>
</dbReference>
<dbReference type="PANTHER" id="PTHR15503:SF22">
    <property type="entry name" value="TRANSPOSON TY3-I GAG POLYPROTEIN"/>
    <property type="match status" value="1"/>
</dbReference>
<dbReference type="Gene3D" id="3.10.10.10">
    <property type="entry name" value="HIV Type 1 Reverse Transcriptase, subunit A, domain 1"/>
    <property type="match status" value="1"/>
</dbReference>
<dbReference type="CDD" id="cd00303">
    <property type="entry name" value="retropepsin_like"/>
    <property type="match status" value="1"/>
</dbReference>
<dbReference type="InterPro" id="IPR043502">
    <property type="entry name" value="DNA/RNA_pol_sf"/>
</dbReference>
<dbReference type="SUPFAM" id="SSF56672">
    <property type="entry name" value="DNA/RNA polymerases"/>
    <property type="match status" value="1"/>
</dbReference>
<evidence type="ECO:0000313" key="1">
    <source>
        <dbReference type="EMBL" id="KYP47302.1"/>
    </source>
</evidence>